<evidence type="ECO:0000256" key="1">
    <source>
        <dbReference type="SAM" id="MobiDB-lite"/>
    </source>
</evidence>
<dbReference type="InterPro" id="IPR051873">
    <property type="entry name" value="KNR4/SMI1_regulator"/>
</dbReference>
<proteinExistence type="predicted"/>
<evidence type="ECO:0000313" key="4">
    <source>
        <dbReference type="Proteomes" id="UP000292702"/>
    </source>
</evidence>
<organism evidence="3 4">
    <name type="scientific">Steccherinum ochraceum</name>
    <dbReference type="NCBI Taxonomy" id="92696"/>
    <lineage>
        <taxon>Eukaryota</taxon>
        <taxon>Fungi</taxon>
        <taxon>Dikarya</taxon>
        <taxon>Basidiomycota</taxon>
        <taxon>Agaricomycotina</taxon>
        <taxon>Agaricomycetes</taxon>
        <taxon>Polyporales</taxon>
        <taxon>Steccherinaceae</taxon>
        <taxon>Steccherinum</taxon>
    </lineage>
</organism>
<accession>A0A4R0R739</accession>
<comment type="caution">
    <text evidence="3">The sequence shown here is derived from an EMBL/GenBank/DDBJ whole genome shotgun (WGS) entry which is preliminary data.</text>
</comment>
<dbReference type="Proteomes" id="UP000292702">
    <property type="component" value="Unassembled WGS sequence"/>
</dbReference>
<dbReference type="PANTHER" id="PTHR47432">
    <property type="entry name" value="CELL WALL ASSEMBLY REGULATOR SMI1"/>
    <property type="match status" value="1"/>
</dbReference>
<keyword evidence="4" id="KW-1185">Reference proteome</keyword>
<dbReference type="SMART" id="SM00860">
    <property type="entry name" value="SMI1_KNR4"/>
    <property type="match status" value="1"/>
</dbReference>
<dbReference type="PANTHER" id="PTHR47432:SF1">
    <property type="entry name" value="CELL WALL ASSEMBLY REGULATOR SMI1"/>
    <property type="match status" value="1"/>
</dbReference>
<gene>
    <name evidence="3" type="primary">SMI1</name>
    <name evidence="3" type="ORF">EIP91_005704</name>
</gene>
<dbReference type="GO" id="GO:0070880">
    <property type="term" value="P:fungal-type cell wall beta-glucan biosynthetic process"/>
    <property type="evidence" value="ECO:0007669"/>
    <property type="project" value="TreeGrafter"/>
</dbReference>
<dbReference type="Pfam" id="PF09346">
    <property type="entry name" value="SMI1_KNR4"/>
    <property type="match status" value="1"/>
</dbReference>
<feature type="region of interest" description="Disordered" evidence="1">
    <location>
        <begin position="1"/>
        <end position="48"/>
    </location>
</feature>
<feature type="compositionally biased region" description="Polar residues" evidence="1">
    <location>
        <begin position="1"/>
        <end position="15"/>
    </location>
</feature>
<sequence length="623" mass="66569">MSSTHEAFSLPTSSPGLPHHPDAFVPDTLQSSDSVPSPTSYSYPPQSPGAYDYVPAATRSRQSTLVPVHGSQSSYPPLEHTWNRLRAWLSKEYPELGDTLNFGILPQDLAQIEMAFGFQLPVTIRESYLYADGQEPESSAGCSEGLFFGLTLLPLENVLEEWSFWREVDEDPNTGANERLRSVMESIPPGWVKREYSSRGWIPLVADKAGNYLGVDMNPGEDGAPGQVIVFGRDFDTKVVMWRGDGPGGWAKFLAGFVDDLEAGDGFEMGGGSEGSEGSEDGIGYENYFFDGVGRGLGDGGGDIGSGGMRLTGEYRGWNVLEAWADKSVRRWQETGVIPNPTEPPLDKGKERVRPPTLNLPSGSAAEVPIPVLNEDDAPTPLANSTNRELYSARQPPLPTISVTKPPVPLPVNLPTEDDLITPVEAENQAVMQDLEAGIGVMMQEIEQHSAAAHVSPPPVLSISTSNTLREAASVPLPASPAPREATSPGPISSPVINLLEDSAPILPTPPIIPSSPNEKHAMESPVLISTEEVLEKDPDTTLRIVGGAAGVPIPTDESLSGDAVLVSTTVPEEPSDFTRVSLSDAPPKSEKRSSIALGLKKIGNMGGGKRKKDSVSSVKEVV</sequence>
<feature type="region of interest" description="Disordered" evidence="1">
    <location>
        <begin position="576"/>
        <end position="623"/>
    </location>
</feature>
<evidence type="ECO:0000313" key="3">
    <source>
        <dbReference type="EMBL" id="TCD63292.1"/>
    </source>
</evidence>
<dbReference type="GO" id="GO:0043332">
    <property type="term" value="C:mating projection tip"/>
    <property type="evidence" value="ECO:0007669"/>
    <property type="project" value="TreeGrafter"/>
</dbReference>
<dbReference type="OrthoDB" id="2305498at2759"/>
<dbReference type="AlphaFoldDB" id="A0A4R0R739"/>
<protein>
    <submittedName>
        <fullName evidence="3">Cell wall assembly regulator</fullName>
    </submittedName>
</protein>
<dbReference type="SUPFAM" id="SSF160631">
    <property type="entry name" value="SMI1/KNR4-like"/>
    <property type="match status" value="1"/>
</dbReference>
<feature type="compositionally biased region" description="Low complexity" evidence="1">
    <location>
        <begin position="30"/>
        <end position="44"/>
    </location>
</feature>
<reference evidence="3 4" key="1">
    <citation type="submission" date="2018-11" db="EMBL/GenBank/DDBJ databases">
        <title>Genome assembly of Steccherinum ochraceum LE-BIN_3174, the white-rot fungus of the Steccherinaceae family (The Residual Polyporoid clade, Polyporales, Basidiomycota).</title>
        <authorList>
            <person name="Fedorova T.V."/>
            <person name="Glazunova O.A."/>
            <person name="Landesman E.O."/>
            <person name="Moiseenko K.V."/>
            <person name="Psurtseva N.V."/>
            <person name="Savinova O.S."/>
            <person name="Shakhova N.V."/>
            <person name="Tyazhelova T.V."/>
            <person name="Vasina D.V."/>
        </authorList>
    </citation>
    <scope>NUCLEOTIDE SEQUENCE [LARGE SCALE GENOMIC DNA]</scope>
    <source>
        <strain evidence="3 4">LE-BIN_3174</strain>
    </source>
</reference>
<evidence type="ECO:0000259" key="2">
    <source>
        <dbReference type="SMART" id="SM00860"/>
    </source>
</evidence>
<name>A0A4R0R739_9APHY</name>
<dbReference type="STRING" id="92696.A0A4R0R739"/>
<dbReference type="InterPro" id="IPR018958">
    <property type="entry name" value="Knr4/Smi1-like_dom"/>
</dbReference>
<dbReference type="InterPro" id="IPR037883">
    <property type="entry name" value="Knr4/Smi1-like_sf"/>
</dbReference>
<dbReference type="EMBL" id="RWJN01000309">
    <property type="protein sequence ID" value="TCD63292.1"/>
    <property type="molecule type" value="Genomic_DNA"/>
</dbReference>
<feature type="domain" description="Knr4/Smi1-like" evidence="2">
    <location>
        <begin position="103"/>
        <end position="256"/>
    </location>
</feature>